<sequence>MVSGGPVEAIWTLIADTVGEFEDRRILPTGAIVKSRAQVTLGHKIVEADFGYSTFRRLVTAGAEAGYLRVVSVHKNSDIVLGTVNTEFRVLSEVVQHFASRGAVAKGAYVKPMLSDALGVYFDQSALGYRTFKEFCMAAQRAGYVSVLDKPEMPDFTLSVANQGGAAELASKSQIPSATQDQRRLDGANEAGLAVKAIPLDEAFAALRRIVTERHENGTATNASRAKQLLIQWDATFSEGALRYQRFGEFLRDAEQAGYVVLKERPGHGRSVVDLFPPEPQGVSFADIQFGYASAGAESARAPQLLLEGFYDNRDVARSLVEGSEYVVLGHKGSGKSAIGEHLVRRADLDPNLFVDLIDLKDFPYGTLSQLASDDSSLQLLRLSWRWLLLLRVFQSMLTDVGADPQDAAECERLKRLLVKESLIPSKNLTELSLRSVNVALKGGLPSVYGASVDAEFSTRQVQLTDAAGRVEQIASTFSTESRHIQIIDGLDELLSPDDRTYASLSALLGEVESLNEAFYRAKSAIKIVLLCRADLYERLSSPNKNKIRQNFAVTLRWSAISDEPDEASLEALILHRARLSGYVGDDPIRDLLPHKASVGKHQTDMWPYLVEHTRRTPRDLIALLTKVQRKVGRSAVTTSLIQKALNEYSTDYFVPELKDELQGYLKPDHVDGVFGLFSALRKRSFTLHSLSNFAQTRGSDLPVLEAVQILFECSAIGHDRSAETRDHEFRYLNSNLSVNPDLPLIVHRGAWWALSLNSD</sequence>
<protein>
    <submittedName>
        <fullName evidence="1">Uncharacterized protein</fullName>
    </submittedName>
</protein>
<reference evidence="1" key="1">
    <citation type="journal article" date="2014" name="Int. J. Syst. Evol. Microbiol.">
        <title>Complete genome sequence of Corynebacterium casei LMG S-19264T (=DSM 44701T), isolated from a smear-ripened cheese.</title>
        <authorList>
            <consortium name="US DOE Joint Genome Institute (JGI-PGF)"/>
            <person name="Walter F."/>
            <person name="Albersmeier A."/>
            <person name="Kalinowski J."/>
            <person name="Ruckert C."/>
        </authorList>
    </citation>
    <scope>NUCLEOTIDE SEQUENCE</scope>
    <source>
        <strain evidence="1">CGMCC 1.8984</strain>
    </source>
</reference>
<name>A0A917PFP8_9MICO</name>
<dbReference type="EMBL" id="BMMD01000005">
    <property type="protein sequence ID" value="GGJ75151.1"/>
    <property type="molecule type" value="Genomic_DNA"/>
</dbReference>
<organism evidence="1 2">
    <name type="scientific">Agromyces bauzanensis</name>
    <dbReference type="NCBI Taxonomy" id="1308924"/>
    <lineage>
        <taxon>Bacteria</taxon>
        <taxon>Bacillati</taxon>
        <taxon>Actinomycetota</taxon>
        <taxon>Actinomycetes</taxon>
        <taxon>Micrococcales</taxon>
        <taxon>Microbacteriaceae</taxon>
        <taxon>Agromyces</taxon>
    </lineage>
</organism>
<dbReference type="NCBIfam" id="NF047389">
    <property type="entry name" value="ATPase_Sll1717"/>
    <property type="match status" value="1"/>
</dbReference>
<evidence type="ECO:0000313" key="2">
    <source>
        <dbReference type="Proteomes" id="UP000636956"/>
    </source>
</evidence>
<reference evidence="1" key="2">
    <citation type="submission" date="2020-09" db="EMBL/GenBank/DDBJ databases">
        <authorList>
            <person name="Sun Q."/>
            <person name="Zhou Y."/>
        </authorList>
    </citation>
    <scope>NUCLEOTIDE SEQUENCE</scope>
    <source>
        <strain evidence="1">CGMCC 1.8984</strain>
    </source>
</reference>
<keyword evidence="2" id="KW-1185">Reference proteome</keyword>
<proteinExistence type="predicted"/>
<evidence type="ECO:0000313" key="1">
    <source>
        <dbReference type="EMBL" id="GGJ75151.1"/>
    </source>
</evidence>
<comment type="caution">
    <text evidence="1">The sequence shown here is derived from an EMBL/GenBank/DDBJ whole genome shotgun (WGS) entry which is preliminary data.</text>
</comment>
<accession>A0A917PFP8</accession>
<dbReference type="AlphaFoldDB" id="A0A917PFP8"/>
<gene>
    <name evidence="1" type="ORF">GCM10011372_11530</name>
</gene>
<dbReference type="RefSeq" id="WP_188742502.1">
    <property type="nucleotide sequence ID" value="NZ_BAABFW010000021.1"/>
</dbReference>
<dbReference type="Proteomes" id="UP000636956">
    <property type="component" value="Unassembled WGS sequence"/>
</dbReference>
<dbReference type="InterPro" id="IPR059206">
    <property type="entry name" value="Sll1717-like"/>
</dbReference>